<evidence type="ECO:0000256" key="2">
    <source>
        <dbReference type="ARBA" id="ARBA00022448"/>
    </source>
</evidence>
<sequence>MDPEAGTQFLGLFIASQPLAQLFFSPVMGFLGNRLGSIRIPAMVSTFIMAIGFAFYASVSALPEPRRWYLFGARFIIGAAGGTTTLCYSYVASASTVKERTTALSALQMTKSFAFIVGPLIQAAFVTLGEGEDYPIGNTGLYWNLYTAPAWLSVFLSLVNIFVLMPCIFTEFNIAKEEGAYLAARGLQKSLATDAEEMKKLKPDKLALVVCIVISASTQFHFNFIESTATLVVIEQLGITPTRAVVMVGIMYSTAGIYGILMFGSVGLVSRKMGERVVLGAGILFAMSGIISMYPYGGPLSPLKFINETVQEVTTVSFSSMEYSSSDDLPSCYNASLALTDGAGCPVDKQPWCCETPAIHPEQLIVGYLFIFTGVPLAIMMCSVIFSKVLGPYPQGTWTGLLGAGTAVARILCPLCVTSLYAAWGMLATCAFMTTVMSIVLVIFATSYGRLVPYRHATILSIIAVIMVGLVLMTATGLIVYYGFCPVSQTTDSSAATSASKCNCPQLPTCPLRVYCPVEPAEPCPPHPLMPAPADPSACIPPCCTEQKTISHSTDRPVLEKWTEEQLMNQTVLEWVMAYPPNSMGRLNVLTQLMELGVEPYVRAMSRRNCQAPYRMCTMCHSDRYEFLRCAMRTRVTANKHGYKSTNKLKKMSWDFLKNYAADAYWHSQKYDNLLTRDDYQPLSDAYRAFWFIGNDGGLSAECSWCRDAFEPSVHMNCIRDGWGSI</sequence>
<keyword evidence="3 6" id="KW-0812">Transmembrane</keyword>
<evidence type="ECO:0000256" key="5">
    <source>
        <dbReference type="ARBA" id="ARBA00023136"/>
    </source>
</evidence>
<evidence type="ECO:0000256" key="6">
    <source>
        <dbReference type="SAM" id="Phobius"/>
    </source>
</evidence>
<keyword evidence="2" id="KW-0813">Transport</keyword>
<dbReference type="Gene3D" id="1.20.1250.20">
    <property type="entry name" value="MFS general substrate transporter like domains"/>
    <property type="match status" value="1"/>
</dbReference>
<reference evidence="8 9" key="1">
    <citation type="journal article" date="2023" name="Nucleic Acids Res.">
        <title>The hologenome of Daphnia magna reveals possible DNA methylation and microbiome-mediated evolution of the host genome.</title>
        <authorList>
            <person name="Chaturvedi A."/>
            <person name="Li X."/>
            <person name="Dhandapani V."/>
            <person name="Marshall H."/>
            <person name="Kissane S."/>
            <person name="Cuenca-Cambronero M."/>
            <person name="Asole G."/>
            <person name="Calvet F."/>
            <person name="Ruiz-Romero M."/>
            <person name="Marangio P."/>
            <person name="Guigo R."/>
            <person name="Rago D."/>
            <person name="Mirbahai L."/>
            <person name="Eastwood N."/>
            <person name="Colbourne J.K."/>
            <person name="Zhou J."/>
            <person name="Mallon E."/>
            <person name="Orsini L."/>
        </authorList>
    </citation>
    <scope>NUCLEOTIDE SEQUENCE [LARGE SCALE GENOMIC DNA]</scope>
    <source>
        <strain evidence="8">LRV0_1</strain>
    </source>
</reference>
<evidence type="ECO:0000256" key="4">
    <source>
        <dbReference type="ARBA" id="ARBA00022989"/>
    </source>
</evidence>
<keyword evidence="9" id="KW-1185">Reference proteome</keyword>
<evidence type="ECO:0000256" key="3">
    <source>
        <dbReference type="ARBA" id="ARBA00022692"/>
    </source>
</evidence>
<gene>
    <name evidence="8" type="ORF">OUZ56_011108</name>
</gene>
<feature type="domain" description="Major facilitator superfamily (MFS) profile" evidence="7">
    <location>
        <begin position="1"/>
        <end position="449"/>
    </location>
</feature>
<feature type="transmembrane region" description="Helical" evidence="6">
    <location>
        <begin position="398"/>
        <end position="420"/>
    </location>
</feature>
<feature type="transmembrane region" description="Helical" evidence="6">
    <location>
        <begin position="426"/>
        <end position="445"/>
    </location>
</feature>
<dbReference type="PANTHER" id="PTHR23510:SF3">
    <property type="entry name" value="MAJOR FACILITATOR SUPERFAMILY DOMAIN-CONTAINING PROTEIN 8"/>
    <property type="match status" value="1"/>
</dbReference>
<accession>A0ABQ9YZ95</accession>
<evidence type="ECO:0000259" key="7">
    <source>
        <dbReference type="PROSITE" id="PS50850"/>
    </source>
</evidence>
<feature type="transmembrane region" description="Helical" evidence="6">
    <location>
        <begin position="112"/>
        <end position="129"/>
    </location>
</feature>
<keyword evidence="4 6" id="KW-1133">Transmembrane helix</keyword>
<comment type="caution">
    <text evidence="8">The sequence shown here is derived from an EMBL/GenBank/DDBJ whole genome shotgun (WGS) entry which is preliminary data.</text>
</comment>
<evidence type="ECO:0000313" key="9">
    <source>
        <dbReference type="Proteomes" id="UP001234178"/>
    </source>
</evidence>
<feature type="transmembrane region" description="Helical" evidence="6">
    <location>
        <begin position="12"/>
        <end position="31"/>
    </location>
</feature>
<dbReference type="PANTHER" id="PTHR23510">
    <property type="entry name" value="INNER MEMBRANE TRANSPORT PROTEIN YAJR"/>
    <property type="match status" value="1"/>
</dbReference>
<feature type="transmembrane region" description="Helical" evidence="6">
    <location>
        <begin position="149"/>
        <end position="169"/>
    </location>
</feature>
<name>A0ABQ9YZ95_9CRUS</name>
<keyword evidence="5 6" id="KW-0472">Membrane</keyword>
<dbReference type="Pfam" id="PF07690">
    <property type="entry name" value="MFS_1"/>
    <property type="match status" value="1"/>
</dbReference>
<dbReference type="EMBL" id="JAOYFB010000002">
    <property type="protein sequence ID" value="KAK4005977.1"/>
    <property type="molecule type" value="Genomic_DNA"/>
</dbReference>
<dbReference type="SUPFAM" id="SSF103473">
    <property type="entry name" value="MFS general substrate transporter"/>
    <property type="match status" value="1"/>
</dbReference>
<feature type="transmembrane region" description="Helical" evidence="6">
    <location>
        <begin position="245"/>
        <end position="270"/>
    </location>
</feature>
<dbReference type="InterPro" id="IPR036259">
    <property type="entry name" value="MFS_trans_sf"/>
</dbReference>
<dbReference type="InterPro" id="IPR020846">
    <property type="entry name" value="MFS_dom"/>
</dbReference>
<feature type="transmembrane region" description="Helical" evidence="6">
    <location>
        <begin position="206"/>
        <end position="225"/>
    </location>
</feature>
<dbReference type="CDD" id="cd17326">
    <property type="entry name" value="MFS_MFSD8"/>
    <property type="match status" value="1"/>
</dbReference>
<dbReference type="InterPro" id="IPR051068">
    <property type="entry name" value="MFS_Domain-Containing_Protein"/>
</dbReference>
<feature type="transmembrane region" description="Helical" evidence="6">
    <location>
        <begin position="43"/>
        <end position="62"/>
    </location>
</feature>
<dbReference type="Proteomes" id="UP001234178">
    <property type="component" value="Unassembled WGS sequence"/>
</dbReference>
<comment type="subcellular location">
    <subcellularLocation>
        <location evidence="1">Endomembrane system</location>
        <topology evidence="1">Multi-pass membrane protein</topology>
    </subcellularLocation>
</comment>
<feature type="transmembrane region" description="Helical" evidence="6">
    <location>
        <begin position="365"/>
        <end position="386"/>
    </location>
</feature>
<evidence type="ECO:0000256" key="1">
    <source>
        <dbReference type="ARBA" id="ARBA00004127"/>
    </source>
</evidence>
<dbReference type="InterPro" id="IPR011701">
    <property type="entry name" value="MFS"/>
</dbReference>
<evidence type="ECO:0000313" key="8">
    <source>
        <dbReference type="EMBL" id="KAK4005977.1"/>
    </source>
</evidence>
<feature type="transmembrane region" description="Helical" evidence="6">
    <location>
        <begin position="68"/>
        <end position="91"/>
    </location>
</feature>
<feature type="transmembrane region" description="Helical" evidence="6">
    <location>
        <begin position="457"/>
        <end position="484"/>
    </location>
</feature>
<organism evidence="8 9">
    <name type="scientific">Daphnia magna</name>
    <dbReference type="NCBI Taxonomy" id="35525"/>
    <lineage>
        <taxon>Eukaryota</taxon>
        <taxon>Metazoa</taxon>
        <taxon>Ecdysozoa</taxon>
        <taxon>Arthropoda</taxon>
        <taxon>Crustacea</taxon>
        <taxon>Branchiopoda</taxon>
        <taxon>Diplostraca</taxon>
        <taxon>Cladocera</taxon>
        <taxon>Anomopoda</taxon>
        <taxon>Daphniidae</taxon>
        <taxon>Daphnia</taxon>
    </lineage>
</organism>
<feature type="transmembrane region" description="Helical" evidence="6">
    <location>
        <begin position="277"/>
        <end position="296"/>
    </location>
</feature>
<protein>
    <recommendedName>
        <fullName evidence="7">Major facilitator superfamily (MFS) profile domain-containing protein</fullName>
    </recommendedName>
</protein>
<proteinExistence type="predicted"/>
<dbReference type="PROSITE" id="PS50850">
    <property type="entry name" value="MFS"/>
    <property type="match status" value="1"/>
</dbReference>